<accession>A0A9Q4DKU4</accession>
<proteinExistence type="predicted"/>
<evidence type="ECO:0000313" key="2">
    <source>
        <dbReference type="EMBL" id="MCY8119619.1"/>
    </source>
</evidence>
<gene>
    <name evidence="2" type="ORF">MOC45_03195</name>
</gene>
<organism evidence="2 3">
    <name type="scientific">Bacillus spizizenii</name>
    <name type="common">Bacillus subtilis subsp. spizizenii</name>
    <dbReference type="NCBI Taxonomy" id="96241"/>
    <lineage>
        <taxon>Bacteria</taxon>
        <taxon>Bacillati</taxon>
        <taxon>Bacillota</taxon>
        <taxon>Bacilli</taxon>
        <taxon>Bacillales</taxon>
        <taxon>Bacillaceae</taxon>
        <taxon>Bacillus</taxon>
    </lineage>
</organism>
<dbReference type="EMBL" id="JALANJ010000003">
    <property type="protein sequence ID" value="MCY8119619.1"/>
    <property type="molecule type" value="Genomic_DNA"/>
</dbReference>
<dbReference type="InterPro" id="IPR024079">
    <property type="entry name" value="MetalloPept_cat_dom_sf"/>
</dbReference>
<dbReference type="Proteomes" id="UP001070352">
    <property type="component" value="Unassembled WGS sequence"/>
</dbReference>
<evidence type="ECO:0000256" key="1">
    <source>
        <dbReference type="SAM" id="MobiDB-lite"/>
    </source>
</evidence>
<comment type="caution">
    <text evidence="2">The sequence shown here is derived from an EMBL/GenBank/DDBJ whole genome shotgun (WGS) entry which is preliminary data.</text>
</comment>
<dbReference type="GO" id="GO:0008237">
    <property type="term" value="F:metallopeptidase activity"/>
    <property type="evidence" value="ECO:0007669"/>
    <property type="project" value="InterPro"/>
</dbReference>
<name>A0A9Q4DKU4_BACSC</name>
<evidence type="ECO:0000313" key="3">
    <source>
        <dbReference type="Proteomes" id="UP001070352"/>
    </source>
</evidence>
<dbReference type="Gene3D" id="3.40.390.10">
    <property type="entry name" value="Collagenase (Catalytic Domain)"/>
    <property type="match status" value="1"/>
</dbReference>
<dbReference type="SUPFAM" id="SSF55486">
    <property type="entry name" value="Metalloproteases ('zincins'), catalytic domain"/>
    <property type="match status" value="1"/>
</dbReference>
<dbReference type="AlphaFoldDB" id="A0A9Q4DKU4"/>
<protein>
    <submittedName>
        <fullName evidence="2">Uncharacterized protein</fullName>
    </submittedName>
</protein>
<feature type="region of interest" description="Disordered" evidence="1">
    <location>
        <begin position="438"/>
        <end position="470"/>
    </location>
</feature>
<sequence length="849" mass="97126">MPFVEETLRHDSFLDDLFDKVFRRFKDKSGNYWWQDFNKNAAKVDLYKISFEKGLFVKTSKGYTSPELPTEGMLCITRHLIFRRWDNQLLAFAQSTGAVKISTKDLPTNKKDLLKWFVNFYKDFVDYTTVYAYTLDKYEGYTHFISGGKATPVTVLGDDSGVGVHKASLDIEYHNKNDYHPDMKQSPIITMKLKGDTGEHVASIGKLNYKTNTNWWADSLIQLRGVFDETSAFFTLKVDSAPMWEDNGVTLVPFFFGNLVTKNTTKSNETPIAMLGGTQVGKFFDFDNVEEKTDTLQPITRNYVHHPSNGIDSVMVKKTKYGSRYQEHFLRWNAPPNQMPPTREELRKVKKSLGTDQEEEFARKYPRAWNYLRYGYYNYGFHPSRYSEKIHSSRATVMHPEDGVIGYIPNIVLIPLINLMEGDRLKFPHWCGDCDELPYNPQPPTESTQSPWSPQPNDEEPTGDQGDQPEEYRFNYLCDGSVPVNTISDVYWKPSPATQEYMLNNENGIGRELSVTFWEGRNDWIDFFYDDSSKYKLTNSKINVEDYHKLLWKTISDAQAGKVNLDKTWTEFRDWSADNLSCLSDLQKASIYMSVKLQKPVNFFPGAEGFLSGDTLDKMVPLISKVPSEVYDWMDFNNVYEDNGNDSGVVGAWVLDNVITVSYTDGTKENILSTFRSLVNFEPQLLNYPLSAAKAHRPHDYIKSANGFGNPVVGGEYLTYYKEEMTDDNFVPFVAAEVAIHEMGHAVSNYGFDKLGVKLHEMDEWLNISGWVRKSDGTFAELTKSSSGTVLDNGKLAPVSDYGCFGPAEDFAEAFMMYAINRPFLRDKFPAKHDFIMNQLKAMGIDPNL</sequence>
<reference evidence="2" key="1">
    <citation type="submission" date="2022-02" db="EMBL/GenBank/DDBJ databases">
        <title>Crop Bioprotection Bacillus Genome Sequencing.</title>
        <authorList>
            <person name="Dunlap C."/>
        </authorList>
    </citation>
    <scope>NUCLEOTIDE SEQUENCE</scope>
    <source>
        <strain evidence="2">M18B4</strain>
    </source>
</reference>
<feature type="compositionally biased region" description="Polar residues" evidence="1">
    <location>
        <begin position="445"/>
        <end position="456"/>
    </location>
</feature>